<name>I6YXE6_MELRP</name>
<proteinExistence type="predicted"/>
<dbReference type="AlphaFoldDB" id="I6YXE6"/>
<dbReference type="EMBL" id="CP003557">
    <property type="protein sequence ID" value="AFN75257.1"/>
    <property type="molecule type" value="Genomic_DNA"/>
</dbReference>
<accession>I6YXE6</accession>
<dbReference type="HOGENOM" id="CLU_2898990_0_0_10"/>
<evidence type="ECO:0000313" key="2">
    <source>
        <dbReference type="Proteomes" id="UP000009011"/>
    </source>
</evidence>
<dbReference type="RefSeq" id="WP_014856689.1">
    <property type="nucleotide sequence ID" value="NC_018178.1"/>
</dbReference>
<sequence length="62" mass="7295">MSDVIKFNKDLIEKSSFSKIQDFHNLMRYRIRDILLVSSLYDLIYSRKTTGYTNISATNMKA</sequence>
<protein>
    <submittedName>
        <fullName evidence="1">Uncharacterized protein</fullName>
    </submittedName>
</protein>
<dbReference type="STRING" id="1191523.MROS_2025"/>
<evidence type="ECO:0000313" key="1">
    <source>
        <dbReference type="EMBL" id="AFN75257.1"/>
    </source>
</evidence>
<dbReference type="Proteomes" id="UP000009011">
    <property type="component" value="Chromosome"/>
</dbReference>
<organism evidence="1 2">
    <name type="scientific">Melioribacter roseus (strain DSM 23840 / JCM 17771 / VKM B-2668 / P3M-2)</name>
    <dbReference type="NCBI Taxonomy" id="1191523"/>
    <lineage>
        <taxon>Bacteria</taxon>
        <taxon>Pseudomonadati</taxon>
        <taxon>Ignavibacteriota</taxon>
        <taxon>Ignavibacteria</taxon>
        <taxon>Ignavibacteriales</taxon>
        <taxon>Melioribacteraceae</taxon>
        <taxon>Melioribacter</taxon>
    </lineage>
</organism>
<dbReference type="KEGG" id="mro:MROS_2025"/>
<reference evidence="1 2" key="1">
    <citation type="journal article" date="2013" name="PLoS ONE">
        <title>Genomic analysis of Melioribacter roseus, facultatively anaerobic organotrophic bacterium representing a novel deep lineage within Bacteriodetes/Chlorobi group.</title>
        <authorList>
            <person name="Kadnikov V.V."/>
            <person name="Mardanov A.V."/>
            <person name="Podosokorskaya O.A."/>
            <person name="Gavrilov S.N."/>
            <person name="Kublanov I.V."/>
            <person name="Beletsky A.V."/>
            <person name="Bonch-Osmolovskaya E.A."/>
            <person name="Ravin N.V."/>
        </authorList>
    </citation>
    <scope>NUCLEOTIDE SEQUENCE [LARGE SCALE GENOMIC DNA]</scope>
    <source>
        <strain evidence="2">JCM 17771 / P3M-2</strain>
    </source>
</reference>
<keyword evidence="2" id="KW-1185">Reference proteome</keyword>
<gene>
    <name evidence="1" type="ordered locus">MROS_2025</name>
</gene>